<name>A0ABW2QBL3_9MICO</name>
<feature type="transmembrane region" description="Helical" evidence="2">
    <location>
        <begin position="33"/>
        <end position="55"/>
    </location>
</feature>
<evidence type="ECO:0008006" key="5">
    <source>
        <dbReference type="Google" id="ProtNLM"/>
    </source>
</evidence>
<reference evidence="4" key="1">
    <citation type="journal article" date="2019" name="Int. J. Syst. Evol. Microbiol.">
        <title>The Global Catalogue of Microorganisms (GCM) 10K type strain sequencing project: providing services to taxonomists for standard genome sequencing and annotation.</title>
        <authorList>
            <consortium name="The Broad Institute Genomics Platform"/>
            <consortium name="The Broad Institute Genome Sequencing Center for Infectious Disease"/>
            <person name="Wu L."/>
            <person name="Ma J."/>
        </authorList>
    </citation>
    <scope>NUCLEOTIDE SEQUENCE [LARGE SCALE GENOMIC DNA]</scope>
    <source>
        <strain evidence="4">JCM 1490</strain>
    </source>
</reference>
<evidence type="ECO:0000256" key="1">
    <source>
        <dbReference type="SAM" id="MobiDB-lite"/>
    </source>
</evidence>
<dbReference type="Proteomes" id="UP001596455">
    <property type="component" value="Unassembled WGS sequence"/>
</dbReference>
<protein>
    <recommendedName>
        <fullName evidence="5">SPW repeat-containing protein</fullName>
    </recommendedName>
</protein>
<feature type="transmembrane region" description="Helical" evidence="2">
    <location>
        <begin position="119"/>
        <end position="144"/>
    </location>
</feature>
<keyword evidence="2" id="KW-0472">Membrane</keyword>
<proteinExistence type="predicted"/>
<keyword evidence="2" id="KW-1133">Transmembrane helix</keyword>
<comment type="caution">
    <text evidence="3">The sequence shown here is derived from an EMBL/GenBank/DDBJ whole genome shotgun (WGS) entry which is preliminary data.</text>
</comment>
<accession>A0ABW2QBL3</accession>
<keyword evidence="4" id="KW-1185">Reference proteome</keyword>
<dbReference type="RefSeq" id="WP_382392893.1">
    <property type="nucleotide sequence ID" value="NZ_JBHTCQ010000001.1"/>
</dbReference>
<evidence type="ECO:0000256" key="2">
    <source>
        <dbReference type="SAM" id="Phobius"/>
    </source>
</evidence>
<evidence type="ECO:0000313" key="3">
    <source>
        <dbReference type="EMBL" id="MFC7404985.1"/>
    </source>
</evidence>
<sequence>MSGPNPAWPWATDRSAPGQGGPGSEERSPTAPAGATALISAAIVGALVAVAGTLLHRWSHQGFPEGLVIAFLVVLVGSVFARAAADRLGILLHVLAALLIALGLTYLAPNQDVLVTDDLISRIWLLGLPVAAAVAAVTPGAWYADTPRAARGRQATR</sequence>
<evidence type="ECO:0000313" key="4">
    <source>
        <dbReference type="Proteomes" id="UP001596455"/>
    </source>
</evidence>
<organism evidence="3 4">
    <name type="scientific">Georgenia alba</name>
    <dbReference type="NCBI Taxonomy" id="2233858"/>
    <lineage>
        <taxon>Bacteria</taxon>
        <taxon>Bacillati</taxon>
        <taxon>Actinomycetota</taxon>
        <taxon>Actinomycetes</taxon>
        <taxon>Micrococcales</taxon>
        <taxon>Bogoriellaceae</taxon>
        <taxon>Georgenia</taxon>
    </lineage>
</organism>
<feature type="transmembrane region" description="Helical" evidence="2">
    <location>
        <begin position="67"/>
        <end position="84"/>
    </location>
</feature>
<feature type="region of interest" description="Disordered" evidence="1">
    <location>
        <begin position="1"/>
        <end position="31"/>
    </location>
</feature>
<dbReference type="EMBL" id="JBHTCQ010000001">
    <property type="protein sequence ID" value="MFC7404985.1"/>
    <property type="molecule type" value="Genomic_DNA"/>
</dbReference>
<feature type="transmembrane region" description="Helical" evidence="2">
    <location>
        <begin position="90"/>
        <end position="107"/>
    </location>
</feature>
<keyword evidence="2" id="KW-0812">Transmembrane</keyword>
<gene>
    <name evidence="3" type="ORF">ACFQQL_07675</name>
</gene>